<accession>A0ABZ2IYK5</accession>
<keyword evidence="2" id="KW-1185">Reference proteome</keyword>
<dbReference type="Proteomes" id="UP001385389">
    <property type="component" value="Chromosome"/>
</dbReference>
<sequence>MHRAFNEFGSKELPFTHFIHNTAFYYIMLLDFFLFEAFKEDVSSPVVPAKAFQTTLRRRLVDVAAKVVSHAGKTVLKVTAVAMESLHFKELWERCLCAPRFAWG</sequence>
<evidence type="ECO:0000313" key="2">
    <source>
        <dbReference type="Proteomes" id="UP001385389"/>
    </source>
</evidence>
<gene>
    <name evidence="1" type="ORF">V8V93_16135</name>
</gene>
<evidence type="ECO:0008006" key="3">
    <source>
        <dbReference type="Google" id="ProtNLM"/>
    </source>
</evidence>
<name>A0ABZ2IYK5_9BACT</name>
<protein>
    <recommendedName>
        <fullName evidence="3">Transposase DDE domain-containing protein</fullName>
    </recommendedName>
</protein>
<dbReference type="EMBL" id="CP146609">
    <property type="protein sequence ID" value="WWX21961.1"/>
    <property type="molecule type" value="Genomic_DNA"/>
</dbReference>
<reference evidence="1 2" key="1">
    <citation type="submission" date="2024-03" db="EMBL/GenBank/DDBJ databases">
        <title>Phenotype and Genome Characterization of a Sulfate-Reducing Bacterium Pseudodesulfovibrio sp. strain 5S69, isolated from Petroleum Reservoir in Tatarstan (Russia).</title>
        <authorList>
            <person name="Bidzhieva S.K."/>
            <person name="Kadnikov V."/>
            <person name="Tourova T.P."/>
            <person name="Samigullina S.R."/>
            <person name="Sokolova D.S."/>
            <person name="Poltaraus A.B."/>
            <person name="Avtukh A.N."/>
            <person name="Tereshina V.M."/>
            <person name="Mardanov A.V."/>
            <person name="Nazina T.N."/>
        </authorList>
    </citation>
    <scope>NUCLEOTIDE SEQUENCE [LARGE SCALE GENOMIC DNA]</scope>
    <source>
        <strain evidence="1 2">5S69</strain>
    </source>
</reference>
<dbReference type="RefSeq" id="WP_338667635.1">
    <property type="nucleotide sequence ID" value="NZ_CP146609.1"/>
</dbReference>
<proteinExistence type="predicted"/>
<evidence type="ECO:0000313" key="1">
    <source>
        <dbReference type="EMBL" id="WWX21961.1"/>
    </source>
</evidence>
<organism evidence="1 2">
    <name type="scientific">Pseudodesulfovibrio methanolicus</name>
    <dbReference type="NCBI Taxonomy" id="3126690"/>
    <lineage>
        <taxon>Bacteria</taxon>
        <taxon>Pseudomonadati</taxon>
        <taxon>Thermodesulfobacteriota</taxon>
        <taxon>Desulfovibrionia</taxon>
        <taxon>Desulfovibrionales</taxon>
        <taxon>Desulfovibrionaceae</taxon>
    </lineage>
</organism>